<protein>
    <recommendedName>
        <fullName evidence="4">DUF2269 family protein</fullName>
    </recommendedName>
</protein>
<accession>A0A6L3V6V7</accession>
<organism evidence="2 3">
    <name type="scientific">Cytobacillus depressus</name>
    <dbReference type="NCBI Taxonomy" id="1602942"/>
    <lineage>
        <taxon>Bacteria</taxon>
        <taxon>Bacillati</taxon>
        <taxon>Bacillota</taxon>
        <taxon>Bacilli</taxon>
        <taxon>Bacillales</taxon>
        <taxon>Bacillaceae</taxon>
        <taxon>Cytobacillus</taxon>
    </lineage>
</organism>
<comment type="caution">
    <text evidence="2">The sequence shown here is derived from an EMBL/GenBank/DDBJ whole genome shotgun (WGS) entry which is preliminary data.</text>
</comment>
<reference evidence="2 3" key="1">
    <citation type="journal article" date="2016" name="Antonie Van Leeuwenhoek">
        <title>Bacillus depressus sp. nov., isolated from soil of a sunflower field.</title>
        <authorList>
            <person name="Wei X."/>
            <person name="Xin D."/>
            <person name="Xin Y."/>
            <person name="Zhang H."/>
            <person name="Wang T."/>
            <person name="Zhang J."/>
        </authorList>
    </citation>
    <scope>NUCLEOTIDE SEQUENCE [LARGE SCALE GENOMIC DNA]</scope>
    <source>
        <strain evidence="2 3">BZ1</strain>
    </source>
</reference>
<dbReference type="EMBL" id="WBOS01000012">
    <property type="protein sequence ID" value="KAB2331129.1"/>
    <property type="molecule type" value="Genomic_DNA"/>
</dbReference>
<dbReference type="RefSeq" id="WP_151536326.1">
    <property type="nucleotide sequence ID" value="NZ_WBOS01000012.1"/>
</dbReference>
<name>A0A6L3V6V7_9BACI</name>
<evidence type="ECO:0008006" key="4">
    <source>
        <dbReference type="Google" id="ProtNLM"/>
    </source>
</evidence>
<feature type="transmembrane region" description="Helical" evidence="1">
    <location>
        <begin position="81"/>
        <end position="100"/>
    </location>
</feature>
<dbReference type="Proteomes" id="UP000481030">
    <property type="component" value="Unassembled WGS sequence"/>
</dbReference>
<gene>
    <name evidence="2" type="ORF">F7731_18795</name>
</gene>
<evidence type="ECO:0000313" key="3">
    <source>
        <dbReference type="Proteomes" id="UP000481030"/>
    </source>
</evidence>
<keyword evidence="1" id="KW-0812">Transmembrane</keyword>
<evidence type="ECO:0000313" key="2">
    <source>
        <dbReference type="EMBL" id="KAB2331129.1"/>
    </source>
</evidence>
<keyword evidence="1" id="KW-0472">Membrane</keyword>
<feature type="transmembrane region" description="Helical" evidence="1">
    <location>
        <begin position="6"/>
        <end position="29"/>
    </location>
</feature>
<feature type="transmembrane region" description="Helical" evidence="1">
    <location>
        <begin position="121"/>
        <end position="140"/>
    </location>
</feature>
<dbReference type="AlphaFoldDB" id="A0A6L3V6V7"/>
<sequence length="146" mass="16627">MDTLYRFILYIHVGSAVLSIGPFVVLIPIAKKLLGADTQVQQAYLDIFRSTVRLVKHAGHVLVGSGALLIAMGHWTWKTSWIIATLAIMFGSVFFLARAFTPTMRKFQQHDQDQSKLVQKLSLSTWLYLILLLIMLWLMVVKPVLW</sequence>
<keyword evidence="3" id="KW-1185">Reference proteome</keyword>
<proteinExistence type="predicted"/>
<keyword evidence="1" id="KW-1133">Transmembrane helix</keyword>
<evidence type="ECO:0000256" key="1">
    <source>
        <dbReference type="SAM" id="Phobius"/>
    </source>
</evidence>
<dbReference type="OrthoDB" id="2436717at2"/>